<dbReference type="Proteomes" id="UP000005336">
    <property type="component" value="Unassembled WGS sequence"/>
</dbReference>
<evidence type="ECO:0000313" key="2">
    <source>
        <dbReference type="EMBL" id="EGZ45588.1"/>
    </source>
</evidence>
<reference evidence="2 3" key="1">
    <citation type="submission" date="2011-06" db="EMBL/GenBank/DDBJ databases">
        <authorList>
            <person name="Muzny D."/>
            <person name="Qin X."/>
            <person name="Deng J."/>
            <person name="Jiang H."/>
            <person name="Liu Y."/>
            <person name="Qu J."/>
            <person name="Song X.-Z."/>
            <person name="Zhang L."/>
            <person name="Thornton R."/>
            <person name="Coyle M."/>
            <person name="Francisco L."/>
            <person name="Jackson L."/>
            <person name="Javaid M."/>
            <person name="Korchina V."/>
            <person name="Kovar C."/>
            <person name="Mata R."/>
            <person name="Mathew T."/>
            <person name="Ngo R."/>
            <person name="Nguyen L."/>
            <person name="Nguyen N."/>
            <person name="Okwuonu G."/>
            <person name="Ongeri F."/>
            <person name="Pham C."/>
            <person name="Simmons D."/>
            <person name="Wilczek-Boney K."/>
            <person name="Hale W."/>
            <person name="Jakkamsetti A."/>
            <person name="Pham P."/>
            <person name="Ruth R."/>
            <person name="San Lucas F."/>
            <person name="Warren J."/>
            <person name="Zhang J."/>
            <person name="Zhao Z."/>
            <person name="Zhou C."/>
            <person name="Zhu D."/>
            <person name="Lee S."/>
            <person name="Bess C."/>
            <person name="Blankenburg K."/>
            <person name="Forbes L."/>
            <person name="Fu Q."/>
            <person name="Gubbala S."/>
            <person name="Hirani K."/>
            <person name="Jayaseelan J.C."/>
            <person name="Lara F."/>
            <person name="Munidasa M."/>
            <person name="Palculict T."/>
            <person name="Patil S."/>
            <person name="Pu L.-L."/>
            <person name="Saada N."/>
            <person name="Tang L."/>
            <person name="Weissenberger G."/>
            <person name="Zhu Y."/>
            <person name="Hemphill L."/>
            <person name="Shang Y."/>
            <person name="Youmans B."/>
            <person name="Ayvaz T."/>
            <person name="Ross M."/>
            <person name="Santibanez J."/>
            <person name="Aqrawi P."/>
            <person name="Gross S."/>
            <person name="Joshi V."/>
            <person name="Fowler G."/>
            <person name="Nazareth L."/>
            <person name="Reid J."/>
            <person name="Worley K."/>
            <person name="Petrosino J."/>
            <person name="Highlander S."/>
            <person name="Gibbs R."/>
        </authorList>
    </citation>
    <scope>NUCLEOTIDE SEQUENCE [LARGE SCALE GENOMIC DNA]</scope>
    <source>
        <strain evidence="2 3">9715</strain>
    </source>
</reference>
<name>G4CR28_9NEIS</name>
<accession>G4CR28</accession>
<gene>
    <name evidence="2" type="ORF">HMPREF9370_1538</name>
</gene>
<comment type="caution">
    <text evidence="2">The sequence shown here is derived from an EMBL/GenBank/DDBJ whole genome shotgun (WGS) entry which is preliminary data.</text>
</comment>
<sequence>MCLIVQVQAIKAIFLVKNILLDMNLIIAHIFFLKNHMLA</sequence>
<protein>
    <submittedName>
        <fullName evidence="2">Uncharacterized protein</fullName>
    </submittedName>
</protein>
<keyword evidence="1" id="KW-0812">Transmembrane</keyword>
<evidence type="ECO:0000313" key="3">
    <source>
        <dbReference type="Proteomes" id="UP000005336"/>
    </source>
</evidence>
<proteinExistence type="predicted"/>
<evidence type="ECO:0000256" key="1">
    <source>
        <dbReference type="SAM" id="Phobius"/>
    </source>
</evidence>
<organism evidence="2 3">
    <name type="scientific">Neisseria wadsworthii 9715</name>
    <dbReference type="NCBI Taxonomy" id="1030841"/>
    <lineage>
        <taxon>Bacteria</taxon>
        <taxon>Pseudomonadati</taxon>
        <taxon>Pseudomonadota</taxon>
        <taxon>Betaproteobacteria</taxon>
        <taxon>Neisseriales</taxon>
        <taxon>Neisseriaceae</taxon>
        <taxon>Neisseria</taxon>
    </lineage>
</organism>
<keyword evidence="1" id="KW-0472">Membrane</keyword>
<dbReference type="HOGENOM" id="CLU_3313401_0_0_4"/>
<keyword evidence="1" id="KW-1133">Transmembrane helix</keyword>
<feature type="transmembrane region" description="Helical" evidence="1">
    <location>
        <begin position="12"/>
        <end position="33"/>
    </location>
</feature>
<dbReference type="AlphaFoldDB" id="G4CR28"/>
<keyword evidence="3" id="KW-1185">Reference proteome</keyword>
<dbReference type="EMBL" id="AGAZ01000057">
    <property type="protein sequence ID" value="EGZ45588.1"/>
    <property type="molecule type" value="Genomic_DNA"/>
</dbReference>